<dbReference type="RefSeq" id="WP_137264547.1">
    <property type="nucleotide sequence ID" value="NZ_JBQASW010000004.1"/>
</dbReference>
<evidence type="ECO:0000313" key="11">
    <source>
        <dbReference type="Proteomes" id="UP000439965"/>
    </source>
</evidence>
<feature type="transmembrane region" description="Helical" evidence="9">
    <location>
        <begin position="150"/>
        <end position="172"/>
    </location>
</feature>
<comment type="subcellular location">
    <subcellularLocation>
        <location evidence="1">Cell membrane</location>
        <topology evidence="1">Multi-pass membrane protein</topology>
    </subcellularLocation>
</comment>
<feature type="transmembrane region" description="Helical" evidence="9">
    <location>
        <begin position="265"/>
        <end position="281"/>
    </location>
</feature>
<keyword evidence="7 9" id="KW-1133">Transmembrane helix</keyword>
<feature type="transmembrane region" description="Helical" evidence="9">
    <location>
        <begin position="287"/>
        <end position="305"/>
    </location>
</feature>
<feature type="transmembrane region" description="Helical" evidence="9">
    <location>
        <begin position="93"/>
        <end position="115"/>
    </location>
</feature>
<evidence type="ECO:0000256" key="5">
    <source>
        <dbReference type="ARBA" id="ARBA00022683"/>
    </source>
</evidence>
<dbReference type="EMBL" id="WVTI01000013">
    <property type="protein sequence ID" value="MXS26993.1"/>
    <property type="molecule type" value="Genomic_DNA"/>
</dbReference>
<feature type="transmembrane region" description="Helical" evidence="9">
    <location>
        <begin position="192"/>
        <end position="218"/>
    </location>
</feature>
<keyword evidence="5" id="KW-0598">Phosphotransferase system</keyword>
<comment type="caution">
    <text evidence="10">The sequence shown here is derived from an EMBL/GenBank/DDBJ whole genome shotgun (WGS) entry which is preliminary data.</text>
</comment>
<dbReference type="PROSITE" id="PS51106">
    <property type="entry name" value="PTS_EIIC_TYPE_4"/>
    <property type="match status" value="1"/>
</dbReference>
<evidence type="ECO:0000256" key="3">
    <source>
        <dbReference type="ARBA" id="ARBA00022475"/>
    </source>
</evidence>
<dbReference type="AlphaFoldDB" id="A0A6I4XHE2"/>
<keyword evidence="2" id="KW-0813">Transport</keyword>
<dbReference type="GO" id="GO:0009401">
    <property type="term" value="P:phosphoenolpyruvate-dependent sugar phosphotransferase system"/>
    <property type="evidence" value="ECO:0007669"/>
    <property type="project" value="UniProtKB-KW"/>
</dbReference>
<evidence type="ECO:0000313" key="10">
    <source>
        <dbReference type="EMBL" id="MXS26993.1"/>
    </source>
</evidence>
<keyword evidence="8 9" id="KW-0472">Membrane</keyword>
<keyword evidence="3" id="KW-1003">Cell membrane</keyword>
<evidence type="ECO:0000256" key="1">
    <source>
        <dbReference type="ARBA" id="ARBA00004651"/>
    </source>
</evidence>
<evidence type="ECO:0000256" key="9">
    <source>
        <dbReference type="SAM" id="Phobius"/>
    </source>
</evidence>
<dbReference type="InterPro" id="IPR004700">
    <property type="entry name" value="PTS_IIC_man"/>
</dbReference>
<dbReference type="GO" id="GO:0005886">
    <property type="term" value="C:plasma membrane"/>
    <property type="evidence" value="ECO:0007669"/>
    <property type="project" value="UniProtKB-SubCell"/>
</dbReference>
<name>A0A6I4XHE2_ENTGA</name>
<sequence>MIEWFSWEWDAVSLLEAAFVGGSRNAFILGKKQDLVSIRLSFFTVGIDRIRNGGKNMSVIQALIISIWVALIQARFFGYAGLNLRFSPLMTSLFVGVVLGDVAQGVTVGAAIQLISMGQIAPGGQMATEPAVSGTVATAVAILGNLEPTAAVAIAIPVGILGSYLYTLKIIVNSFVTKYIDRVVNNLEDKKFTFAIGLLPTLLTMLTHVPVLFIALYFGADSIANVVTQLEGTVVFHILDVVASALAAVGIAILIRIIGQKTDMFFFFLAFFLTIILKDLGITMVTWAVLGIVTAGIYTMIMINAKEAA</sequence>
<evidence type="ECO:0000256" key="7">
    <source>
        <dbReference type="ARBA" id="ARBA00022989"/>
    </source>
</evidence>
<evidence type="ECO:0000256" key="4">
    <source>
        <dbReference type="ARBA" id="ARBA00022597"/>
    </source>
</evidence>
<reference evidence="10 11" key="1">
    <citation type="submission" date="2019-04" db="EMBL/GenBank/DDBJ databases">
        <title>Step-wise assembly of the neonatal virome modulated by breast feeding.</title>
        <authorList>
            <person name="Liang G."/>
            <person name="Bushman F."/>
        </authorList>
    </citation>
    <scope>NUCLEOTIDE SEQUENCE [LARGE SCALE GENOMIC DNA]</scope>
    <source>
        <strain evidence="10 11">E3404</strain>
    </source>
</reference>
<keyword evidence="4 10" id="KW-0762">Sugar transport</keyword>
<evidence type="ECO:0000256" key="2">
    <source>
        <dbReference type="ARBA" id="ARBA00022448"/>
    </source>
</evidence>
<dbReference type="Proteomes" id="UP000439965">
    <property type="component" value="Unassembled WGS sequence"/>
</dbReference>
<evidence type="ECO:0000256" key="8">
    <source>
        <dbReference type="ARBA" id="ARBA00023136"/>
    </source>
</evidence>
<feature type="transmembrane region" description="Helical" evidence="9">
    <location>
        <begin position="59"/>
        <end position="81"/>
    </location>
</feature>
<feature type="transmembrane region" description="Helical" evidence="9">
    <location>
        <begin position="238"/>
        <end position="258"/>
    </location>
</feature>
<evidence type="ECO:0000256" key="6">
    <source>
        <dbReference type="ARBA" id="ARBA00022692"/>
    </source>
</evidence>
<proteinExistence type="predicted"/>
<accession>A0A6I4XHE2</accession>
<organism evidence="10 11">
    <name type="scientific">Enterococcus gallinarum</name>
    <dbReference type="NCBI Taxonomy" id="1353"/>
    <lineage>
        <taxon>Bacteria</taxon>
        <taxon>Bacillati</taxon>
        <taxon>Bacillota</taxon>
        <taxon>Bacilli</taxon>
        <taxon>Lactobacillales</taxon>
        <taxon>Enterococcaceae</taxon>
        <taxon>Enterococcus</taxon>
    </lineage>
</organism>
<protein>
    <submittedName>
        <fullName evidence="10">PTS sugar transporter subunit IIC</fullName>
    </submittedName>
</protein>
<gene>
    <name evidence="10" type="ORF">GTI89_13115</name>
</gene>
<dbReference type="Pfam" id="PF03609">
    <property type="entry name" value="EII-Sor"/>
    <property type="match status" value="1"/>
</dbReference>
<keyword evidence="6 9" id="KW-0812">Transmembrane</keyword>